<gene>
    <name evidence="2" type="ORF">GRI42_08165</name>
</gene>
<protein>
    <recommendedName>
        <fullName evidence="4">Sugar transporter</fullName>
    </recommendedName>
</protein>
<evidence type="ECO:0000256" key="1">
    <source>
        <dbReference type="SAM" id="Phobius"/>
    </source>
</evidence>
<keyword evidence="1" id="KW-0472">Membrane</keyword>
<dbReference type="RefSeq" id="WP_160607907.1">
    <property type="nucleotide sequence ID" value="NZ_WTYF01000004.1"/>
</dbReference>
<keyword evidence="1" id="KW-0812">Transmembrane</keyword>
<comment type="caution">
    <text evidence="2">The sequence shown here is derived from an EMBL/GenBank/DDBJ whole genome shotgun (WGS) entry which is preliminary data.</text>
</comment>
<feature type="transmembrane region" description="Helical" evidence="1">
    <location>
        <begin position="91"/>
        <end position="109"/>
    </location>
</feature>
<dbReference type="OrthoDB" id="5801787at2"/>
<dbReference type="Proteomes" id="UP000444185">
    <property type="component" value="Unassembled WGS sequence"/>
</dbReference>
<organism evidence="2 3">
    <name type="scientific">Qipengyuania gaetbuli</name>
    <dbReference type="NCBI Taxonomy" id="266952"/>
    <lineage>
        <taxon>Bacteria</taxon>
        <taxon>Pseudomonadati</taxon>
        <taxon>Pseudomonadota</taxon>
        <taxon>Alphaproteobacteria</taxon>
        <taxon>Sphingomonadales</taxon>
        <taxon>Erythrobacteraceae</taxon>
        <taxon>Qipengyuania</taxon>
    </lineage>
</organism>
<keyword evidence="1" id="KW-1133">Transmembrane helix</keyword>
<dbReference type="EMBL" id="WTYF01000004">
    <property type="protein sequence ID" value="MXO51278.1"/>
    <property type="molecule type" value="Genomic_DNA"/>
</dbReference>
<sequence length="150" mass="16522">MDASAKAPVHLWVVGLLSLVWNGFGAYDYFMSKTENREYLAGMMEPTGVTVDAAIEYMNAMPLWANIGWGLGVWGAVAGSVLLLMRKRHAFHAFVASLIGLVLGMLHQWSSPMPGMTDTTTPMIFTLVIFGITLFLLWYSRRMTASGVLS</sequence>
<evidence type="ECO:0000313" key="3">
    <source>
        <dbReference type="Proteomes" id="UP000444185"/>
    </source>
</evidence>
<feature type="transmembrane region" description="Helical" evidence="1">
    <location>
        <begin position="63"/>
        <end position="84"/>
    </location>
</feature>
<evidence type="ECO:0008006" key="4">
    <source>
        <dbReference type="Google" id="ProtNLM"/>
    </source>
</evidence>
<feature type="transmembrane region" description="Helical" evidence="1">
    <location>
        <begin position="121"/>
        <end position="139"/>
    </location>
</feature>
<name>A0A844Y2E2_9SPHN</name>
<evidence type="ECO:0000313" key="2">
    <source>
        <dbReference type="EMBL" id="MXO51278.1"/>
    </source>
</evidence>
<proteinExistence type="predicted"/>
<reference evidence="2 3" key="1">
    <citation type="submission" date="2019-12" db="EMBL/GenBank/DDBJ databases">
        <title>Genomic-based taxomic classification of the family Erythrobacteraceae.</title>
        <authorList>
            <person name="Xu L."/>
        </authorList>
    </citation>
    <scope>NUCLEOTIDE SEQUENCE [LARGE SCALE GENOMIC DNA]</scope>
    <source>
        <strain evidence="2 3">DSM 16225</strain>
    </source>
</reference>
<keyword evidence="3" id="KW-1185">Reference proteome</keyword>
<dbReference type="AlphaFoldDB" id="A0A844Y2E2"/>
<feature type="transmembrane region" description="Helical" evidence="1">
    <location>
        <begin position="9"/>
        <end position="30"/>
    </location>
</feature>
<accession>A0A844Y2E2</accession>